<reference evidence="2" key="1">
    <citation type="journal article" date="2016" name="Nat. Biotechnol.">
        <title>Sequencing wild and cultivated cassava and related species reveals extensive interspecific hybridization and genetic diversity.</title>
        <authorList>
            <person name="Bredeson J.V."/>
            <person name="Lyons J.B."/>
            <person name="Prochnik S.E."/>
            <person name="Wu G.A."/>
            <person name="Ha C.M."/>
            <person name="Edsinger-Gonzales E."/>
            <person name="Grimwood J."/>
            <person name="Schmutz J."/>
            <person name="Rabbi I.Y."/>
            <person name="Egesi C."/>
            <person name="Nauluvula P."/>
            <person name="Lebot V."/>
            <person name="Ndunguru J."/>
            <person name="Mkamilo G."/>
            <person name="Bart R.S."/>
            <person name="Setter T.L."/>
            <person name="Gleadow R.M."/>
            <person name="Kulakow P."/>
            <person name="Ferguson M.E."/>
            <person name="Rounsley S."/>
            <person name="Rokhsar D.S."/>
        </authorList>
    </citation>
    <scope>NUCLEOTIDE SEQUENCE [LARGE SCALE GENOMIC DNA]</scope>
    <source>
        <strain evidence="2">cv. AM560-2</strain>
    </source>
</reference>
<evidence type="ECO:0000313" key="2">
    <source>
        <dbReference type="Proteomes" id="UP000091857"/>
    </source>
</evidence>
<organism evidence="1 2">
    <name type="scientific">Manihot esculenta</name>
    <name type="common">Cassava</name>
    <name type="synonym">Jatropha manihot</name>
    <dbReference type="NCBI Taxonomy" id="3983"/>
    <lineage>
        <taxon>Eukaryota</taxon>
        <taxon>Viridiplantae</taxon>
        <taxon>Streptophyta</taxon>
        <taxon>Embryophyta</taxon>
        <taxon>Tracheophyta</taxon>
        <taxon>Spermatophyta</taxon>
        <taxon>Magnoliopsida</taxon>
        <taxon>eudicotyledons</taxon>
        <taxon>Gunneridae</taxon>
        <taxon>Pentapetalae</taxon>
        <taxon>rosids</taxon>
        <taxon>fabids</taxon>
        <taxon>Malpighiales</taxon>
        <taxon>Euphorbiaceae</taxon>
        <taxon>Crotonoideae</taxon>
        <taxon>Manihoteae</taxon>
        <taxon>Manihot</taxon>
    </lineage>
</organism>
<gene>
    <name evidence="1" type="ORF">MANES_09G163100v8</name>
</gene>
<protein>
    <submittedName>
        <fullName evidence="1">Uncharacterized protein</fullName>
    </submittedName>
</protein>
<keyword evidence="2" id="KW-1185">Reference proteome</keyword>
<name>A0ACB7H7R7_MANES</name>
<dbReference type="Proteomes" id="UP000091857">
    <property type="component" value="Chromosome 9"/>
</dbReference>
<comment type="caution">
    <text evidence="1">The sequence shown here is derived from an EMBL/GenBank/DDBJ whole genome shotgun (WGS) entry which is preliminary data.</text>
</comment>
<sequence>MALFRRLQAVRSLYRTLEIQDYSYLVGRSRSYSHFSNGISFCPLRGQNTLPWTHGKTTLHSSMAMELSIFFNSKRLVTTEARAPPQARQMGALKVSISSPGFIYEPYAPRESIPFWRRWFTKSGWRRTKEDIILEMKSAYAISKLRKSGYSKHEFYKKAIDLYKETNTLLANGDKNSLRKIVTEKMYSELKNEIKHRESMWNKVYWEMIEPVVKIRTLRARLIGVDRKDLNKVFIQLTLELLTKQKFEAYDSKGITVAGDKTKELVHPSVLNPKTNALPFLRRQHHISPNCPSILSITTSSFTPKSRSLSSFADRPTAAYYDNLVNAAGDERDFNTLRYLLNKRVRDSCFNTTNTFRFITNTENSLSVLDDLTETLARLDSGVPRTSAYNALIARLCKLGRIKESLHIVDIMARGQYGLSACSFHPILRALTKKKKMEVAWKVIEKMRAVGVLPDLTAFNYLLTAYCYNGNSVPAIKVMKKIEEEGLGADARTYDALVLGACRAGKVEGALVLLRRMENDGLHILYSTYMHVINALLKLGYYEQAVKFVMIYGGRDAVLDTEIFGILASKLIKLERLEEATIVLEEMERRHLVMGDKLRDCYNLKVKNVKLC</sequence>
<accession>A0ACB7H7R7</accession>
<dbReference type="EMBL" id="CM004395">
    <property type="protein sequence ID" value="KAG8648231.1"/>
    <property type="molecule type" value="Genomic_DNA"/>
</dbReference>
<proteinExistence type="predicted"/>
<evidence type="ECO:0000313" key="1">
    <source>
        <dbReference type="EMBL" id="KAG8648231.1"/>
    </source>
</evidence>